<evidence type="ECO:0000313" key="1">
    <source>
        <dbReference type="EMBL" id="OBS81834.1"/>
    </source>
</evidence>
<feature type="non-terminal residue" evidence="1">
    <location>
        <position position="89"/>
    </location>
</feature>
<gene>
    <name evidence="1" type="ORF">A6R68_24177</name>
</gene>
<dbReference type="EMBL" id="LZPO01009054">
    <property type="protein sequence ID" value="OBS81834.1"/>
    <property type="molecule type" value="Genomic_DNA"/>
</dbReference>
<organism evidence="1 2">
    <name type="scientific">Neotoma lepida</name>
    <name type="common">Desert woodrat</name>
    <dbReference type="NCBI Taxonomy" id="56216"/>
    <lineage>
        <taxon>Eukaryota</taxon>
        <taxon>Metazoa</taxon>
        <taxon>Chordata</taxon>
        <taxon>Craniata</taxon>
        <taxon>Vertebrata</taxon>
        <taxon>Euteleostomi</taxon>
        <taxon>Mammalia</taxon>
        <taxon>Eutheria</taxon>
        <taxon>Euarchontoglires</taxon>
        <taxon>Glires</taxon>
        <taxon>Rodentia</taxon>
        <taxon>Myomorpha</taxon>
        <taxon>Muroidea</taxon>
        <taxon>Cricetidae</taxon>
        <taxon>Neotominae</taxon>
        <taxon>Neotoma</taxon>
    </lineage>
</organism>
<keyword evidence="2" id="KW-1185">Reference proteome</keyword>
<protein>
    <submittedName>
        <fullName evidence="1">Uncharacterized protein</fullName>
    </submittedName>
</protein>
<accession>A0A1A6HUD1</accession>
<sequence>MISGMIVLILMNHSIDNGYVVGTRGCFILHMLRASLWGKLHPGMVIIISAIFMSSANYGFLLAYHHGHSEEPFSRSQSQDFHMHHTPLH</sequence>
<name>A0A1A6HUD1_NEOLE</name>
<evidence type="ECO:0000313" key="2">
    <source>
        <dbReference type="Proteomes" id="UP000092124"/>
    </source>
</evidence>
<comment type="caution">
    <text evidence="1">The sequence shown here is derived from an EMBL/GenBank/DDBJ whole genome shotgun (WGS) entry which is preliminary data.</text>
</comment>
<dbReference type="AlphaFoldDB" id="A0A1A6HUD1"/>
<reference evidence="1 2" key="1">
    <citation type="submission" date="2016-06" db="EMBL/GenBank/DDBJ databases">
        <title>The Draft Genome Sequence and Annotation of the Desert Woodrat Neotoma lepida.</title>
        <authorList>
            <person name="Campbell M."/>
            <person name="Oakeson K.F."/>
            <person name="Yandell M."/>
            <person name="Halpert J.R."/>
            <person name="Dearing D."/>
        </authorList>
    </citation>
    <scope>NUCLEOTIDE SEQUENCE [LARGE SCALE GENOMIC DNA]</scope>
    <source>
        <strain evidence="1">417</strain>
        <tissue evidence="1">Liver</tissue>
    </source>
</reference>
<dbReference type="Proteomes" id="UP000092124">
    <property type="component" value="Unassembled WGS sequence"/>
</dbReference>
<proteinExistence type="predicted"/>